<feature type="chain" id="PRO_5032452338" evidence="1">
    <location>
        <begin position="28"/>
        <end position="64"/>
    </location>
</feature>
<evidence type="ECO:0000313" key="2">
    <source>
        <dbReference type="EMBL" id="KAF9661867.1"/>
    </source>
</evidence>
<gene>
    <name evidence="2" type="ORF">SADUNF_Sadunf19G0113300</name>
</gene>
<proteinExistence type="predicted"/>
<accession>A0A835MCZ1</accession>
<dbReference type="GO" id="GO:0004866">
    <property type="term" value="F:endopeptidase inhibitor activity"/>
    <property type="evidence" value="ECO:0007669"/>
    <property type="project" value="InterPro"/>
</dbReference>
<keyword evidence="3" id="KW-1185">Reference proteome</keyword>
<name>A0A835MCZ1_9ROSI</name>
<feature type="signal peptide" evidence="1">
    <location>
        <begin position="1"/>
        <end position="27"/>
    </location>
</feature>
<dbReference type="EMBL" id="JADGMS010000019">
    <property type="protein sequence ID" value="KAF9661867.1"/>
    <property type="molecule type" value="Genomic_DNA"/>
</dbReference>
<dbReference type="AlphaFoldDB" id="A0A835MCZ1"/>
<dbReference type="Proteomes" id="UP000657918">
    <property type="component" value="Unassembled WGS sequence"/>
</dbReference>
<protein>
    <submittedName>
        <fullName evidence="2">Uncharacterized protein</fullName>
    </submittedName>
</protein>
<dbReference type="InterPro" id="IPR002160">
    <property type="entry name" value="Prot_inh_Kunz-lg"/>
</dbReference>
<sequence length="64" mass="6479">MKITGFLVLSFLLFALTATSFPVAVHAKDPAAVLDVYGNEVTAGANYLIGAASSDFAVSATGSV</sequence>
<evidence type="ECO:0000256" key="1">
    <source>
        <dbReference type="SAM" id="SignalP"/>
    </source>
</evidence>
<comment type="caution">
    <text evidence="2">The sequence shown here is derived from an EMBL/GenBank/DDBJ whole genome shotgun (WGS) entry which is preliminary data.</text>
</comment>
<dbReference type="OrthoDB" id="10526983at2759"/>
<dbReference type="PROSITE" id="PS00283">
    <property type="entry name" value="SOYBEAN_KUNITZ"/>
    <property type="match status" value="1"/>
</dbReference>
<organism evidence="2 3">
    <name type="scientific">Salix dunnii</name>
    <dbReference type="NCBI Taxonomy" id="1413687"/>
    <lineage>
        <taxon>Eukaryota</taxon>
        <taxon>Viridiplantae</taxon>
        <taxon>Streptophyta</taxon>
        <taxon>Embryophyta</taxon>
        <taxon>Tracheophyta</taxon>
        <taxon>Spermatophyta</taxon>
        <taxon>Magnoliopsida</taxon>
        <taxon>eudicotyledons</taxon>
        <taxon>Gunneridae</taxon>
        <taxon>Pentapetalae</taxon>
        <taxon>rosids</taxon>
        <taxon>fabids</taxon>
        <taxon>Malpighiales</taxon>
        <taxon>Salicaceae</taxon>
        <taxon>Saliceae</taxon>
        <taxon>Salix</taxon>
    </lineage>
</organism>
<evidence type="ECO:0000313" key="3">
    <source>
        <dbReference type="Proteomes" id="UP000657918"/>
    </source>
</evidence>
<keyword evidence="1" id="KW-0732">Signal</keyword>
<reference evidence="2 3" key="1">
    <citation type="submission" date="2020-10" db="EMBL/GenBank/DDBJ databases">
        <title>Plant Genome Project.</title>
        <authorList>
            <person name="Zhang R.-G."/>
        </authorList>
    </citation>
    <scope>NUCLEOTIDE SEQUENCE [LARGE SCALE GENOMIC DNA]</scope>
    <source>
        <strain evidence="2">FAFU-HL-1</strain>
        <tissue evidence="2">Leaf</tissue>
    </source>
</reference>